<dbReference type="AlphaFoldDB" id="A0A218W1R8"/>
<dbReference type="STRING" id="22663.A0A218W1R8"/>
<evidence type="ECO:0000313" key="6">
    <source>
        <dbReference type="EMBL" id="PKI69996.1"/>
    </source>
</evidence>
<comment type="similarity">
    <text evidence="1">Belongs to the 'GDSL' lipolytic enzyme family.</text>
</comment>
<dbReference type="EMBL" id="MTKT01005554">
    <property type="protein sequence ID" value="OWM66408.1"/>
    <property type="molecule type" value="Genomic_DNA"/>
</dbReference>
<reference evidence="6 8" key="3">
    <citation type="submission" date="2017-11" db="EMBL/GenBank/DDBJ databases">
        <title>De-novo sequencing of pomegranate (Punica granatum L.) genome.</title>
        <authorList>
            <person name="Akparov Z."/>
            <person name="Amiraslanov A."/>
            <person name="Hajiyeva S."/>
            <person name="Abbasov M."/>
            <person name="Kaur K."/>
            <person name="Hamwieh A."/>
            <person name="Solovyev V."/>
            <person name="Salamov A."/>
            <person name="Braich B."/>
            <person name="Kosarev P."/>
            <person name="Mahmoud A."/>
            <person name="Hajiyev E."/>
            <person name="Babayeva S."/>
            <person name="Izzatullayeva V."/>
            <person name="Mammadov A."/>
            <person name="Mammadov A."/>
            <person name="Sharifova S."/>
            <person name="Ojaghi J."/>
            <person name="Eynullazada K."/>
            <person name="Bayramov B."/>
            <person name="Abdulazimova A."/>
            <person name="Shahmuradov I."/>
        </authorList>
    </citation>
    <scope>NUCLEOTIDE SEQUENCE [LARGE SCALE GENOMIC DNA]</scope>
    <source>
        <strain evidence="6">AG2017</strain>
        <strain evidence="8">cv. AG2017</strain>
        <tissue evidence="6">Leaf</tissue>
    </source>
</reference>
<dbReference type="Pfam" id="PF00657">
    <property type="entry name" value="Lipase_GDSL"/>
    <property type="match status" value="1"/>
</dbReference>
<dbReference type="InterPro" id="IPR050592">
    <property type="entry name" value="GDSL_lipolytic_enzyme"/>
</dbReference>
<dbReference type="Proteomes" id="UP000197138">
    <property type="component" value="Unassembled WGS sequence"/>
</dbReference>
<dbReference type="GO" id="GO:0016788">
    <property type="term" value="F:hydrolase activity, acting on ester bonds"/>
    <property type="evidence" value="ECO:0007669"/>
    <property type="project" value="InterPro"/>
</dbReference>
<dbReference type="PANTHER" id="PTHR45642:SF139">
    <property type="entry name" value="SGNH HYDROLASE-TYPE ESTERASE DOMAIN-CONTAINING PROTEIN"/>
    <property type="match status" value="1"/>
</dbReference>
<evidence type="ECO:0000313" key="7">
    <source>
        <dbReference type="Proteomes" id="UP000197138"/>
    </source>
</evidence>
<name>A0A218W1R8_PUNGR</name>
<evidence type="ECO:0000256" key="1">
    <source>
        <dbReference type="ARBA" id="ARBA00008668"/>
    </source>
</evidence>
<dbReference type="SUPFAM" id="SSF52266">
    <property type="entry name" value="SGNH hydrolase"/>
    <property type="match status" value="1"/>
</dbReference>
<dbReference type="InterPro" id="IPR035669">
    <property type="entry name" value="SGNH_plant_lipase-like"/>
</dbReference>
<dbReference type="InterPro" id="IPR036514">
    <property type="entry name" value="SGNH_hydro_sf"/>
</dbReference>
<evidence type="ECO:0000313" key="5">
    <source>
        <dbReference type="EMBL" id="OWM66408.1"/>
    </source>
</evidence>
<dbReference type="PANTHER" id="PTHR45642">
    <property type="entry name" value="GDSL ESTERASE/LIPASE EXL3"/>
    <property type="match status" value="1"/>
</dbReference>
<dbReference type="GeneID" id="116199359"/>
<keyword evidence="2 4" id="KW-0732">Signal</keyword>
<feature type="signal peptide" evidence="4">
    <location>
        <begin position="1"/>
        <end position="22"/>
    </location>
</feature>
<feature type="chain" id="PRO_5014071589" evidence="4">
    <location>
        <begin position="23"/>
        <end position="389"/>
    </location>
</feature>
<accession>A0A218W1R8</accession>
<feature type="compositionally biased region" description="Basic residues" evidence="3">
    <location>
        <begin position="27"/>
        <end position="40"/>
    </location>
</feature>
<gene>
    <name evidence="5" type="ORF">CDL15_Pgr013625</name>
    <name evidence="6" type="ORF">CRG98_009599</name>
</gene>
<comment type="caution">
    <text evidence="5">The sequence shown here is derived from an EMBL/GenBank/DDBJ whole genome shotgun (WGS) entry which is preliminary data.</text>
</comment>
<proteinExistence type="inferred from homology"/>
<protein>
    <submittedName>
        <fullName evidence="5">Uncharacterized protein</fullName>
    </submittedName>
</protein>
<evidence type="ECO:0000256" key="3">
    <source>
        <dbReference type="SAM" id="MobiDB-lite"/>
    </source>
</evidence>
<organism evidence="5 7">
    <name type="scientific">Punica granatum</name>
    <name type="common">Pomegranate</name>
    <dbReference type="NCBI Taxonomy" id="22663"/>
    <lineage>
        <taxon>Eukaryota</taxon>
        <taxon>Viridiplantae</taxon>
        <taxon>Streptophyta</taxon>
        <taxon>Embryophyta</taxon>
        <taxon>Tracheophyta</taxon>
        <taxon>Spermatophyta</taxon>
        <taxon>Magnoliopsida</taxon>
        <taxon>eudicotyledons</taxon>
        <taxon>Gunneridae</taxon>
        <taxon>Pentapetalae</taxon>
        <taxon>rosids</taxon>
        <taxon>malvids</taxon>
        <taxon>Myrtales</taxon>
        <taxon>Lythraceae</taxon>
        <taxon>Punica</taxon>
    </lineage>
</organism>
<reference evidence="5" key="2">
    <citation type="submission" date="2017-06" db="EMBL/GenBank/DDBJ databases">
        <title>The pomegranate genome and the genomics of punicalagin biosynthesis.</title>
        <authorList>
            <person name="Xu C."/>
        </authorList>
    </citation>
    <scope>NUCLEOTIDE SEQUENCE [LARGE SCALE GENOMIC DNA]</scope>
    <source>
        <tissue evidence="5">Fresh leaf</tissue>
    </source>
</reference>
<dbReference type="OrthoDB" id="1600564at2759"/>
<reference evidence="7" key="1">
    <citation type="journal article" date="2017" name="Plant J.">
        <title>The pomegranate (Punica granatum L.) genome and the genomics of punicalagin biosynthesis.</title>
        <authorList>
            <person name="Qin G."/>
            <person name="Xu C."/>
            <person name="Ming R."/>
            <person name="Tang H."/>
            <person name="Guyot R."/>
            <person name="Kramer E.M."/>
            <person name="Hu Y."/>
            <person name="Yi X."/>
            <person name="Qi Y."/>
            <person name="Xu X."/>
            <person name="Gao Z."/>
            <person name="Pan H."/>
            <person name="Jian J."/>
            <person name="Tian Y."/>
            <person name="Yue Z."/>
            <person name="Xu Y."/>
        </authorList>
    </citation>
    <scope>NUCLEOTIDE SEQUENCE [LARGE SCALE GENOMIC DNA]</scope>
    <source>
        <strain evidence="7">cv. Dabenzi</strain>
    </source>
</reference>
<sequence>MEFSKLLIFTAYLGLLLSVATAGSHPEHHHHHHHHHHNHSHTTESHKLMQAHKQQASISAVFAFGDSSVDTGNNNINYGTRYRSDHLPYGMDFSYHTATGRSSNGRLIVDYIISSLGLKDTLTAYVGSPIEEFQTGISYGISGAGLDDNTVRANSVPTFDQQVISFEHTIQYLIKAVGEKRAKQIVKDALYIVSVGTNDMVDTYYRPLLQIGLTDIGSYHYNLLLKLEGTLQRLYKDGARKFVVLGMPPIGCLPKQVSAISLQNLIHTILYGRDCIDEQNNDAQGYNMKLRDLVSSINSQVPDIHVEYVDIYGPMMDMISNPYRYGFESTIVACCGLLGLPMVGDLCNELTPRCPNPNQYLFWDSINPTQVVNAQLAGLIANEVLPKFH</sequence>
<dbReference type="Gene3D" id="3.40.50.1110">
    <property type="entry name" value="SGNH hydrolase"/>
    <property type="match status" value="1"/>
</dbReference>
<evidence type="ECO:0000313" key="8">
    <source>
        <dbReference type="Proteomes" id="UP000233551"/>
    </source>
</evidence>
<dbReference type="InterPro" id="IPR001087">
    <property type="entry name" value="GDSL"/>
</dbReference>
<evidence type="ECO:0000256" key="2">
    <source>
        <dbReference type="ARBA" id="ARBA00022729"/>
    </source>
</evidence>
<feature type="region of interest" description="Disordered" evidence="3">
    <location>
        <begin position="24"/>
        <end position="45"/>
    </location>
</feature>
<dbReference type="EMBL" id="PGOL01000477">
    <property type="protein sequence ID" value="PKI69996.1"/>
    <property type="molecule type" value="Genomic_DNA"/>
</dbReference>
<dbReference type="Proteomes" id="UP000233551">
    <property type="component" value="Unassembled WGS sequence"/>
</dbReference>
<evidence type="ECO:0000256" key="4">
    <source>
        <dbReference type="SAM" id="SignalP"/>
    </source>
</evidence>
<dbReference type="CDD" id="cd01837">
    <property type="entry name" value="SGNH_plant_lipase_like"/>
    <property type="match status" value="1"/>
</dbReference>
<keyword evidence="8" id="KW-1185">Reference proteome</keyword>